<sequence length="250" mass="25243">RSIISLHFARDRCLYTTHPPDGSANALSDDEWSRNRLLPLQAEDALSTAAAAMAGNSGFQNATKWHHEHPHPYTDPLKLGGIHRAQLWMKGANNHFFVAEWAQLRREDQLVAYQLLRNFRMEMLKVGATPQDTRIQWRGGTRGVGVNGVANSGVVLVRAVSCASIAAGVDAGLSQCAGGACVSAGANGNSLSCAAGFSVDVACGTGGLCDGASGGCGGNGGGDGWAACGGGAAGGSSDGGLGGGCGGGGC</sequence>
<evidence type="ECO:0000313" key="1">
    <source>
        <dbReference type="EMBL" id="KAK7531929.1"/>
    </source>
</evidence>
<proteinExistence type="predicted"/>
<organism evidence="1 2">
    <name type="scientific">Phyllosticta citribraziliensis</name>
    <dbReference type="NCBI Taxonomy" id="989973"/>
    <lineage>
        <taxon>Eukaryota</taxon>
        <taxon>Fungi</taxon>
        <taxon>Dikarya</taxon>
        <taxon>Ascomycota</taxon>
        <taxon>Pezizomycotina</taxon>
        <taxon>Dothideomycetes</taxon>
        <taxon>Dothideomycetes incertae sedis</taxon>
        <taxon>Botryosphaeriales</taxon>
        <taxon>Phyllostictaceae</taxon>
        <taxon>Phyllosticta</taxon>
    </lineage>
</organism>
<dbReference type="Proteomes" id="UP001360953">
    <property type="component" value="Unassembled WGS sequence"/>
</dbReference>
<protein>
    <submittedName>
        <fullName evidence="1">Uncharacterized protein</fullName>
    </submittedName>
</protein>
<comment type="caution">
    <text evidence="1">The sequence shown here is derived from an EMBL/GenBank/DDBJ whole genome shotgun (WGS) entry which is preliminary data.</text>
</comment>
<name>A0ABR1L9L3_9PEZI</name>
<evidence type="ECO:0000313" key="2">
    <source>
        <dbReference type="Proteomes" id="UP001360953"/>
    </source>
</evidence>
<feature type="non-terminal residue" evidence="1">
    <location>
        <position position="1"/>
    </location>
</feature>
<dbReference type="GeneID" id="92036704"/>
<dbReference type="RefSeq" id="XP_066651599.1">
    <property type="nucleotide sequence ID" value="XM_066803798.1"/>
</dbReference>
<accession>A0ABR1L9L3</accession>
<gene>
    <name evidence="1" type="ORF">J3D65DRAFT_685071</name>
</gene>
<reference evidence="1 2" key="1">
    <citation type="submission" date="2024-04" db="EMBL/GenBank/DDBJ databases">
        <title>Phyllosticta paracitricarpa is synonymous to the EU quarantine fungus P. citricarpa based on phylogenomic analyses.</title>
        <authorList>
            <consortium name="Lawrence Berkeley National Laboratory"/>
            <person name="Van ingen-buijs V.A."/>
            <person name="Van westerhoven A.C."/>
            <person name="Haridas S."/>
            <person name="Skiadas P."/>
            <person name="Martin F."/>
            <person name="Groenewald J.Z."/>
            <person name="Crous P.W."/>
            <person name="Seidl M.F."/>
        </authorList>
    </citation>
    <scope>NUCLEOTIDE SEQUENCE [LARGE SCALE GENOMIC DNA]</scope>
    <source>
        <strain evidence="1 2">CPC 17464</strain>
    </source>
</reference>
<keyword evidence="2" id="KW-1185">Reference proteome</keyword>
<dbReference type="EMBL" id="JBBPEH010000011">
    <property type="protein sequence ID" value="KAK7531929.1"/>
    <property type="molecule type" value="Genomic_DNA"/>
</dbReference>